<proteinExistence type="predicted"/>
<organism evidence="1 2">
    <name type="scientific">Eumeta variegata</name>
    <name type="common">Bagworm moth</name>
    <name type="synonym">Eumeta japonica</name>
    <dbReference type="NCBI Taxonomy" id="151549"/>
    <lineage>
        <taxon>Eukaryota</taxon>
        <taxon>Metazoa</taxon>
        <taxon>Ecdysozoa</taxon>
        <taxon>Arthropoda</taxon>
        <taxon>Hexapoda</taxon>
        <taxon>Insecta</taxon>
        <taxon>Pterygota</taxon>
        <taxon>Neoptera</taxon>
        <taxon>Endopterygota</taxon>
        <taxon>Lepidoptera</taxon>
        <taxon>Glossata</taxon>
        <taxon>Ditrysia</taxon>
        <taxon>Tineoidea</taxon>
        <taxon>Psychidae</taxon>
        <taxon>Oiketicinae</taxon>
        <taxon>Eumeta</taxon>
    </lineage>
</organism>
<evidence type="ECO:0000313" key="2">
    <source>
        <dbReference type="Proteomes" id="UP000299102"/>
    </source>
</evidence>
<comment type="caution">
    <text evidence="1">The sequence shown here is derived from an EMBL/GenBank/DDBJ whole genome shotgun (WGS) entry which is preliminary data.</text>
</comment>
<name>A0A4C1SXW8_EUMVA</name>
<dbReference type="AlphaFoldDB" id="A0A4C1SXW8"/>
<reference evidence="1 2" key="1">
    <citation type="journal article" date="2019" name="Commun. Biol.">
        <title>The bagworm genome reveals a unique fibroin gene that provides high tensile strength.</title>
        <authorList>
            <person name="Kono N."/>
            <person name="Nakamura H."/>
            <person name="Ohtoshi R."/>
            <person name="Tomita M."/>
            <person name="Numata K."/>
            <person name="Arakawa K."/>
        </authorList>
    </citation>
    <scope>NUCLEOTIDE SEQUENCE [LARGE SCALE GENOMIC DNA]</scope>
</reference>
<sequence>MDSIHRTPFVIGDRRFTSTLTMFNGDTILSSDENTFAQCRHRLWRESEARSSPVCVCACRPPFAEGAPVPYPDESSFVITLQL</sequence>
<protein>
    <submittedName>
        <fullName evidence="1">Uncharacterized protein</fullName>
    </submittedName>
</protein>
<gene>
    <name evidence="1" type="ORF">EVAR_92698_1</name>
</gene>
<dbReference type="EMBL" id="BGZK01000023">
    <property type="protein sequence ID" value="GBP06765.1"/>
    <property type="molecule type" value="Genomic_DNA"/>
</dbReference>
<keyword evidence="2" id="KW-1185">Reference proteome</keyword>
<accession>A0A4C1SXW8</accession>
<dbReference type="Proteomes" id="UP000299102">
    <property type="component" value="Unassembled WGS sequence"/>
</dbReference>
<evidence type="ECO:0000313" key="1">
    <source>
        <dbReference type="EMBL" id="GBP06765.1"/>
    </source>
</evidence>